<evidence type="ECO:0000256" key="1">
    <source>
        <dbReference type="ARBA" id="ARBA00012528"/>
    </source>
</evidence>
<dbReference type="Gene3D" id="3.30.70.270">
    <property type="match status" value="1"/>
</dbReference>
<feature type="transmembrane region" description="Helical" evidence="2">
    <location>
        <begin position="144"/>
        <end position="162"/>
    </location>
</feature>
<gene>
    <name evidence="4" type="ORF">EV674_11818</name>
</gene>
<dbReference type="InterPro" id="IPR029787">
    <property type="entry name" value="Nucleotide_cyclase"/>
</dbReference>
<dbReference type="SUPFAM" id="SSF55073">
    <property type="entry name" value="Nucleotide cyclase"/>
    <property type="match status" value="1"/>
</dbReference>
<sequence length="388" mass="41965">MPASCDFTLRPLWAPTPPSVHADSAAHRQRWQRRTWQLHQSVLWSHLYAFLLLVGYSWAGYAPGVAVACYGAWIAAGMGFVTWAYASGWCHTQRDPGLFVVHQVVSILGVLGLLVAAPQVAFQALVMLIAFSADGFLARSRTSFAVTWVLTLAAAGSAIVWMGPQMRMPTATLAGQLLTVGVLLGAVARCIALVTFFRGMQYRLGKALAQIENLVRCDDLTGIANRRGVMEALQRHQAQARHSGQPLCVALLDVDYFKRINDLHGHDSGDRVLRTLGALLAAHTRVGDSVGRYGGEEFLLVLPGTTAAQAQGVLEQLRQRVESTDWAGIFPGATGVTITLGAAACHPDEPVESAIRRADVALYEGKAAGRNRVVMAPPRRPQAAQEKR</sequence>
<keyword evidence="2" id="KW-0812">Transmembrane</keyword>
<dbReference type="GO" id="GO:0005886">
    <property type="term" value="C:plasma membrane"/>
    <property type="evidence" value="ECO:0007669"/>
    <property type="project" value="TreeGrafter"/>
</dbReference>
<accession>A0A4R2N698</accession>
<dbReference type="InterPro" id="IPR050469">
    <property type="entry name" value="Diguanylate_Cyclase"/>
</dbReference>
<feature type="domain" description="GGDEF" evidence="3">
    <location>
        <begin position="245"/>
        <end position="378"/>
    </location>
</feature>
<dbReference type="InterPro" id="IPR000160">
    <property type="entry name" value="GGDEF_dom"/>
</dbReference>
<dbReference type="PANTHER" id="PTHR45138">
    <property type="entry name" value="REGULATORY COMPONENTS OF SENSORY TRANSDUCTION SYSTEM"/>
    <property type="match status" value="1"/>
</dbReference>
<dbReference type="GO" id="GO:0043709">
    <property type="term" value="P:cell adhesion involved in single-species biofilm formation"/>
    <property type="evidence" value="ECO:0007669"/>
    <property type="project" value="TreeGrafter"/>
</dbReference>
<evidence type="ECO:0000313" key="4">
    <source>
        <dbReference type="EMBL" id="TCP16403.1"/>
    </source>
</evidence>
<dbReference type="FunFam" id="3.30.70.270:FF:000001">
    <property type="entry name" value="Diguanylate cyclase domain protein"/>
    <property type="match status" value="1"/>
</dbReference>
<feature type="transmembrane region" description="Helical" evidence="2">
    <location>
        <begin position="38"/>
        <end position="59"/>
    </location>
</feature>
<evidence type="ECO:0000256" key="2">
    <source>
        <dbReference type="SAM" id="Phobius"/>
    </source>
</evidence>
<dbReference type="GO" id="GO:1902201">
    <property type="term" value="P:negative regulation of bacterial-type flagellum-dependent cell motility"/>
    <property type="evidence" value="ECO:0007669"/>
    <property type="project" value="TreeGrafter"/>
</dbReference>
<comment type="caution">
    <text evidence="4">The sequence shown here is derived from an EMBL/GenBank/DDBJ whole genome shotgun (WGS) entry which is preliminary data.</text>
</comment>
<reference evidence="4 5" key="1">
    <citation type="submission" date="2019-03" db="EMBL/GenBank/DDBJ databases">
        <title>Genomic Encyclopedia of Type Strains, Phase IV (KMG-IV): sequencing the most valuable type-strain genomes for metagenomic binning, comparative biology and taxonomic classification.</title>
        <authorList>
            <person name="Goeker M."/>
        </authorList>
    </citation>
    <scope>NUCLEOTIDE SEQUENCE [LARGE SCALE GENOMIC DNA]</scope>
    <source>
        <strain evidence="4 5">DSM 1837</strain>
    </source>
</reference>
<feature type="transmembrane region" description="Helical" evidence="2">
    <location>
        <begin position="65"/>
        <end position="85"/>
    </location>
</feature>
<dbReference type="AlphaFoldDB" id="A0A4R2N698"/>
<dbReference type="OrthoDB" id="9813903at2"/>
<dbReference type="NCBIfam" id="TIGR00254">
    <property type="entry name" value="GGDEF"/>
    <property type="match status" value="1"/>
</dbReference>
<dbReference type="CDD" id="cd01949">
    <property type="entry name" value="GGDEF"/>
    <property type="match status" value="1"/>
</dbReference>
<name>A0A4R2N698_9BURK</name>
<keyword evidence="2" id="KW-0472">Membrane</keyword>
<dbReference type="InterPro" id="IPR043128">
    <property type="entry name" value="Rev_trsase/Diguanyl_cyclase"/>
</dbReference>
<dbReference type="EMBL" id="SLXH01000018">
    <property type="protein sequence ID" value="TCP16403.1"/>
    <property type="molecule type" value="Genomic_DNA"/>
</dbReference>
<keyword evidence="5" id="KW-1185">Reference proteome</keyword>
<dbReference type="Proteomes" id="UP000295182">
    <property type="component" value="Unassembled WGS sequence"/>
</dbReference>
<protein>
    <recommendedName>
        <fullName evidence="1">diguanylate cyclase</fullName>
        <ecNumber evidence="1">2.7.7.65</ecNumber>
    </recommendedName>
</protein>
<dbReference type="SMART" id="SM00267">
    <property type="entry name" value="GGDEF"/>
    <property type="match status" value="1"/>
</dbReference>
<dbReference type="PROSITE" id="PS50887">
    <property type="entry name" value="GGDEF"/>
    <property type="match status" value="1"/>
</dbReference>
<dbReference type="Pfam" id="PF00990">
    <property type="entry name" value="GGDEF"/>
    <property type="match status" value="1"/>
</dbReference>
<feature type="transmembrane region" description="Helical" evidence="2">
    <location>
        <begin position="174"/>
        <end position="197"/>
    </location>
</feature>
<evidence type="ECO:0000259" key="3">
    <source>
        <dbReference type="PROSITE" id="PS50887"/>
    </source>
</evidence>
<organism evidence="4 5">
    <name type="scientific">Simplicispira metamorpha</name>
    <dbReference type="NCBI Taxonomy" id="80881"/>
    <lineage>
        <taxon>Bacteria</taxon>
        <taxon>Pseudomonadati</taxon>
        <taxon>Pseudomonadota</taxon>
        <taxon>Betaproteobacteria</taxon>
        <taxon>Burkholderiales</taxon>
        <taxon>Comamonadaceae</taxon>
        <taxon>Simplicispira</taxon>
    </lineage>
</organism>
<proteinExistence type="predicted"/>
<dbReference type="RefSeq" id="WP_119013364.1">
    <property type="nucleotide sequence ID" value="NZ_QXNC01000016.1"/>
</dbReference>
<dbReference type="PANTHER" id="PTHR45138:SF24">
    <property type="entry name" value="DIGUANYLATE CYCLASE DGCC-RELATED"/>
    <property type="match status" value="1"/>
</dbReference>
<evidence type="ECO:0000313" key="5">
    <source>
        <dbReference type="Proteomes" id="UP000295182"/>
    </source>
</evidence>
<dbReference type="GO" id="GO:0052621">
    <property type="term" value="F:diguanylate cyclase activity"/>
    <property type="evidence" value="ECO:0007669"/>
    <property type="project" value="UniProtKB-EC"/>
</dbReference>
<keyword evidence="2" id="KW-1133">Transmembrane helix</keyword>
<dbReference type="EC" id="2.7.7.65" evidence="1"/>